<reference evidence="1" key="1">
    <citation type="submission" date="2014-09" db="EMBL/GenBank/DDBJ databases">
        <authorList>
            <person name="Magalhaes I.L.F."/>
            <person name="Oliveira U."/>
            <person name="Santos F.R."/>
            <person name="Vidigal T.H.D.A."/>
            <person name="Brescovit A.D."/>
            <person name="Santos A.J."/>
        </authorList>
    </citation>
    <scope>NUCLEOTIDE SEQUENCE</scope>
    <source>
        <tissue evidence="1">Shoot tissue taken approximately 20 cm above the soil surface</tissue>
    </source>
</reference>
<dbReference type="AlphaFoldDB" id="A0A0A9H6Y7"/>
<accession>A0A0A9H6Y7</accession>
<organism evidence="1">
    <name type="scientific">Arundo donax</name>
    <name type="common">Giant reed</name>
    <name type="synonym">Donax arundinaceus</name>
    <dbReference type="NCBI Taxonomy" id="35708"/>
    <lineage>
        <taxon>Eukaryota</taxon>
        <taxon>Viridiplantae</taxon>
        <taxon>Streptophyta</taxon>
        <taxon>Embryophyta</taxon>
        <taxon>Tracheophyta</taxon>
        <taxon>Spermatophyta</taxon>
        <taxon>Magnoliopsida</taxon>
        <taxon>Liliopsida</taxon>
        <taxon>Poales</taxon>
        <taxon>Poaceae</taxon>
        <taxon>PACMAD clade</taxon>
        <taxon>Arundinoideae</taxon>
        <taxon>Arundineae</taxon>
        <taxon>Arundo</taxon>
    </lineage>
</organism>
<dbReference type="EMBL" id="GBRH01165374">
    <property type="protein sequence ID" value="JAE32522.1"/>
    <property type="molecule type" value="Transcribed_RNA"/>
</dbReference>
<reference evidence="1" key="2">
    <citation type="journal article" date="2015" name="Data Brief">
        <title>Shoot transcriptome of the giant reed, Arundo donax.</title>
        <authorList>
            <person name="Barrero R.A."/>
            <person name="Guerrero F.D."/>
            <person name="Moolhuijzen P."/>
            <person name="Goolsby J.A."/>
            <person name="Tidwell J."/>
            <person name="Bellgard S.E."/>
            <person name="Bellgard M.I."/>
        </authorList>
    </citation>
    <scope>NUCLEOTIDE SEQUENCE</scope>
    <source>
        <tissue evidence="1">Shoot tissue taken approximately 20 cm above the soil surface</tissue>
    </source>
</reference>
<protein>
    <submittedName>
        <fullName evidence="1">Uncharacterized protein</fullName>
    </submittedName>
</protein>
<proteinExistence type="predicted"/>
<sequence>MKYLVQSHVEYVSVFCKSSLTLQLEFLQCLLLAESTLLAEG</sequence>
<evidence type="ECO:0000313" key="1">
    <source>
        <dbReference type="EMBL" id="JAE32522.1"/>
    </source>
</evidence>
<name>A0A0A9H6Y7_ARUDO</name>